<comment type="subcellular location">
    <subcellularLocation>
        <location evidence="1">Cell membrane</location>
    </subcellularLocation>
</comment>
<dbReference type="GO" id="GO:0005886">
    <property type="term" value="C:plasma membrane"/>
    <property type="evidence" value="ECO:0007669"/>
    <property type="project" value="UniProtKB-SubCell"/>
</dbReference>
<dbReference type="InterPro" id="IPR001245">
    <property type="entry name" value="Ser-Thr/Tyr_kinase_cat_dom"/>
</dbReference>
<dbReference type="InterPro" id="IPR008266">
    <property type="entry name" value="Tyr_kinase_AS"/>
</dbReference>
<organism evidence="13 15">
    <name type="scientific">Cucumis melo var. makuwa</name>
    <name type="common">Oriental melon</name>
    <dbReference type="NCBI Taxonomy" id="1194695"/>
    <lineage>
        <taxon>Eukaryota</taxon>
        <taxon>Viridiplantae</taxon>
        <taxon>Streptophyta</taxon>
        <taxon>Embryophyta</taxon>
        <taxon>Tracheophyta</taxon>
        <taxon>Spermatophyta</taxon>
        <taxon>Magnoliopsida</taxon>
        <taxon>eudicotyledons</taxon>
        <taxon>Gunneridae</taxon>
        <taxon>Pentapetalae</taxon>
        <taxon>rosids</taxon>
        <taxon>fabids</taxon>
        <taxon>Cucurbitales</taxon>
        <taxon>Cucurbitaceae</taxon>
        <taxon>Benincaseae</taxon>
        <taxon>Cucumis</taxon>
    </lineage>
</organism>
<comment type="catalytic activity">
    <reaction evidence="8">
        <text>L-threonyl-[protein] + ATP = O-phospho-L-threonyl-[protein] + ADP + H(+)</text>
        <dbReference type="Rhea" id="RHEA:46608"/>
        <dbReference type="Rhea" id="RHEA-COMP:11060"/>
        <dbReference type="Rhea" id="RHEA-COMP:11605"/>
        <dbReference type="ChEBI" id="CHEBI:15378"/>
        <dbReference type="ChEBI" id="CHEBI:30013"/>
        <dbReference type="ChEBI" id="CHEBI:30616"/>
        <dbReference type="ChEBI" id="CHEBI:61977"/>
        <dbReference type="ChEBI" id="CHEBI:456216"/>
        <dbReference type="EC" id="2.7.11.1"/>
    </reaction>
</comment>
<feature type="region of interest" description="Disordered" evidence="10">
    <location>
        <begin position="396"/>
        <end position="425"/>
    </location>
</feature>
<name>A0A5D3DKG6_CUCMM</name>
<sequence length="425" mass="47251">MNFDVNLLDFIDGMWERPVHLLLMGICLSAKPICESDDNTGVKYSKDDSDSNNGKDNGSASSKFSLASVLPAPRSEGEISQSSNLKSFAYEELKEATRNFCPDSVLGEPGSGSVFKGWIDEHSFTATKPGTGMSIAVKRLNQDSFQDHGDWFAEVNFLGQLVHSHLVKLIGYCMDDEQRLLVSEFMPRGSLENHLFLRGSYFQPLSWGLRLKVALGAAKGLAFLHSDERKVIYRDLRTSNILLDSDYNAKLSDLGFSKDTGATGGKSNVSTRTPSTLYAAPEYLAAGQATTSSDVYSFGVILLEMLSGRRAVDKNRPFREHNLIEWARPQLANKRKTARIIDNRLEGQYSLDAAYKLSSLTLQCLSIEPKSRPSMNEVVTELEQLQDPTSININRNSKQNRMARRRSADDANIHRSARAVSPDYT</sequence>
<dbReference type="GO" id="GO:0005524">
    <property type="term" value="F:ATP binding"/>
    <property type="evidence" value="ECO:0007669"/>
    <property type="project" value="UniProtKB-KW"/>
</dbReference>
<keyword evidence="3" id="KW-0472">Membrane</keyword>
<evidence type="ECO:0000256" key="8">
    <source>
        <dbReference type="ARBA" id="ARBA00047899"/>
    </source>
</evidence>
<dbReference type="InterPro" id="IPR000719">
    <property type="entry name" value="Prot_kinase_dom"/>
</dbReference>
<keyword evidence="7" id="KW-0067">ATP-binding</keyword>
<dbReference type="FunFam" id="3.30.200.20:FF:000228">
    <property type="entry name" value="Serine/threonine-protein kinase BIK1"/>
    <property type="match status" value="1"/>
</dbReference>
<feature type="region of interest" description="Disordered" evidence="10">
    <location>
        <begin position="39"/>
        <end position="61"/>
    </location>
</feature>
<evidence type="ECO:0000256" key="2">
    <source>
        <dbReference type="ARBA" id="ARBA00012513"/>
    </source>
</evidence>
<evidence type="ECO:0000256" key="7">
    <source>
        <dbReference type="ARBA" id="ARBA00022840"/>
    </source>
</evidence>
<keyword evidence="6 13" id="KW-0418">Kinase</keyword>
<dbReference type="Gene3D" id="1.10.510.10">
    <property type="entry name" value="Transferase(Phosphotransferase) domain 1"/>
    <property type="match status" value="1"/>
</dbReference>
<dbReference type="GO" id="GO:0004674">
    <property type="term" value="F:protein serine/threonine kinase activity"/>
    <property type="evidence" value="ECO:0007669"/>
    <property type="project" value="UniProtKB-EC"/>
</dbReference>
<evidence type="ECO:0000256" key="4">
    <source>
        <dbReference type="ARBA" id="ARBA00022679"/>
    </source>
</evidence>
<feature type="compositionally biased region" description="Low complexity" evidence="10">
    <location>
        <begin position="51"/>
        <end position="61"/>
    </location>
</feature>
<evidence type="ECO:0000259" key="11">
    <source>
        <dbReference type="PROSITE" id="PS50011"/>
    </source>
</evidence>
<dbReference type="OrthoDB" id="1890790at2759"/>
<dbReference type="PROSITE" id="PS50011">
    <property type="entry name" value="PROTEIN_KINASE_DOM"/>
    <property type="match status" value="1"/>
</dbReference>
<proteinExistence type="predicted"/>
<comment type="caution">
    <text evidence="13">The sequence shown here is derived from an EMBL/GenBank/DDBJ whole genome shotgun (WGS) entry which is preliminary data.</text>
</comment>
<reference evidence="14 15" key="1">
    <citation type="submission" date="2019-08" db="EMBL/GenBank/DDBJ databases">
        <title>Draft genome sequences of two oriental melons (Cucumis melo L. var makuwa).</title>
        <authorList>
            <person name="Kwon S.-Y."/>
        </authorList>
    </citation>
    <scope>NUCLEOTIDE SEQUENCE [LARGE SCALE GENOMIC DNA]</scope>
    <source>
        <strain evidence="15">cv. Chang Bougi</strain>
        <strain evidence="14">cv. SW 3</strain>
        <tissue evidence="13">Leaf</tissue>
    </source>
</reference>
<dbReference type="InterPro" id="IPR050823">
    <property type="entry name" value="Plant_Ser_Thr_Prot_Kinase"/>
</dbReference>
<comment type="catalytic activity">
    <reaction evidence="9">
        <text>L-seryl-[protein] + ATP = O-phospho-L-seryl-[protein] + ADP + H(+)</text>
        <dbReference type="Rhea" id="RHEA:17989"/>
        <dbReference type="Rhea" id="RHEA-COMP:9863"/>
        <dbReference type="Rhea" id="RHEA-COMP:11604"/>
        <dbReference type="ChEBI" id="CHEBI:15378"/>
        <dbReference type="ChEBI" id="CHEBI:29999"/>
        <dbReference type="ChEBI" id="CHEBI:30616"/>
        <dbReference type="ChEBI" id="CHEBI:83421"/>
        <dbReference type="ChEBI" id="CHEBI:456216"/>
        <dbReference type="EC" id="2.7.11.1"/>
    </reaction>
</comment>
<evidence type="ECO:0000256" key="10">
    <source>
        <dbReference type="SAM" id="MobiDB-lite"/>
    </source>
</evidence>
<dbReference type="Proteomes" id="UP000321947">
    <property type="component" value="Unassembled WGS sequence"/>
</dbReference>
<dbReference type="InterPro" id="IPR011009">
    <property type="entry name" value="Kinase-like_dom_sf"/>
</dbReference>
<evidence type="ECO:0000256" key="5">
    <source>
        <dbReference type="ARBA" id="ARBA00022741"/>
    </source>
</evidence>
<evidence type="ECO:0000256" key="1">
    <source>
        <dbReference type="ARBA" id="ARBA00004236"/>
    </source>
</evidence>
<dbReference type="Pfam" id="PF07714">
    <property type="entry name" value="PK_Tyr_Ser-Thr"/>
    <property type="match status" value="1"/>
</dbReference>
<dbReference type="EMBL" id="SSTD01004111">
    <property type="protein sequence ID" value="TYK24018.1"/>
    <property type="molecule type" value="Genomic_DNA"/>
</dbReference>
<keyword evidence="3" id="KW-1003">Cell membrane</keyword>
<dbReference type="EC" id="2.7.11.1" evidence="2"/>
<evidence type="ECO:0000313" key="12">
    <source>
        <dbReference type="EMBL" id="KAA0061911.1"/>
    </source>
</evidence>
<dbReference type="SUPFAM" id="SSF56112">
    <property type="entry name" value="Protein kinase-like (PK-like)"/>
    <property type="match status" value="1"/>
</dbReference>
<evidence type="ECO:0000256" key="3">
    <source>
        <dbReference type="ARBA" id="ARBA00022475"/>
    </source>
</evidence>
<dbReference type="Proteomes" id="UP000321393">
    <property type="component" value="Unassembled WGS sequence"/>
</dbReference>
<keyword evidence="5" id="KW-0547">Nucleotide-binding</keyword>
<evidence type="ECO:0000256" key="6">
    <source>
        <dbReference type="ARBA" id="ARBA00022777"/>
    </source>
</evidence>
<dbReference type="PANTHER" id="PTHR45621">
    <property type="entry name" value="OS01G0588500 PROTEIN-RELATED"/>
    <property type="match status" value="1"/>
</dbReference>
<evidence type="ECO:0000313" key="14">
    <source>
        <dbReference type="Proteomes" id="UP000321393"/>
    </source>
</evidence>
<protein>
    <recommendedName>
        <fullName evidence="2">non-specific serine/threonine protein kinase</fullName>
        <ecNumber evidence="2">2.7.11.1</ecNumber>
    </recommendedName>
</protein>
<dbReference type="EMBL" id="SSTE01004728">
    <property type="protein sequence ID" value="KAA0061911.1"/>
    <property type="molecule type" value="Genomic_DNA"/>
</dbReference>
<gene>
    <name evidence="13" type="ORF">E5676_scaffold250G001100</name>
    <name evidence="12" type="ORF">E6C27_scaffold89G001690</name>
</gene>
<dbReference type="STRING" id="1194695.A0A5D3DKG6"/>
<dbReference type="PROSITE" id="PS00109">
    <property type="entry name" value="PROTEIN_KINASE_TYR"/>
    <property type="match status" value="1"/>
</dbReference>
<accession>A0A5D3DKG6</accession>
<evidence type="ECO:0000256" key="9">
    <source>
        <dbReference type="ARBA" id="ARBA00048679"/>
    </source>
</evidence>
<evidence type="ECO:0000313" key="15">
    <source>
        <dbReference type="Proteomes" id="UP000321947"/>
    </source>
</evidence>
<dbReference type="FunFam" id="1.10.510.10:FF:000095">
    <property type="entry name" value="protein STRUBBELIG-RECEPTOR FAMILY 8"/>
    <property type="match status" value="1"/>
</dbReference>
<dbReference type="Gene3D" id="3.30.200.20">
    <property type="entry name" value="Phosphorylase Kinase, domain 1"/>
    <property type="match status" value="1"/>
</dbReference>
<evidence type="ECO:0000313" key="13">
    <source>
        <dbReference type="EMBL" id="TYK24018.1"/>
    </source>
</evidence>
<dbReference type="AlphaFoldDB" id="A0A5D3DKG6"/>
<keyword evidence="4" id="KW-0808">Transferase</keyword>
<feature type="domain" description="Protein kinase" evidence="11">
    <location>
        <begin position="100"/>
        <end position="385"/>
    </location>
</feature>